<gene>
    <name evidence="1" type="ORF">METZ01_LOCUS289316</name>
</gene>
<reference evidence="1" key="1">
    <citation type="submission" date="2018-05" db="EMBL/GenBank/DDBJ databases">
        <authorList>
            <person name="Lanie J.A."/>
            <person name="Ng W.-L."/>
            <person name="Kazmierczak K.M."/>
            <person name="Andrzejewski T.M."/>
            <person name="Davidsen T.M."/>
            <person name="Wayne K.J."/>
            <person name="Tettelin H."/>
            <person name="Glass J.I."/>
            <person name="Rusch D."/>
            <person name="Podicherti R."/>
            <person name="Tsui H.-C.T."/>
            <person name="Winkler M.E."/>
        </authorList>
    </citation>
    <scope>NUCLEOTIDE SEQUENCE</scope>
</reference>
<name>A0A382LMX9_9ZZZZ</name>
<dbReference type="PROSITE" id="PS51257">
    <property type="entry name" value="PROKAR_LIPOPROTEIN"/>
    <property type="match status" value="1"/>
</dbReference>
<proteinExistence type="predicted"/>
<dbReference type="AlphaFoldDB" id="A0A382LMX9"/>
<evidence type="ECO:0000313" key="1">
    <source>
        <dbReference type="EMBL" id="SVC36462.1"/>
    </source>
</evidence>
<sequence>MRTFVLALTLGLLTAGCGGSIPSGSSLSGDPLSKAADEIAERLIGAGALVN</sequence>
<organism evidence="1">
    <name type="scientific">marine metagenome</name>
    <dbReference type="NCBI Taxonomy" id="408172"/>
    <lineage>
        <taxon>unclassified sequences</taxon>
        <taxon>metagenomes</taxon>
        <taxon>ecological metagenomes</taxon>
    </lineage>
</organism>
<dbReference type="EMBL" id="UINC01087250">
    <property type="protein sequence ID" value="SVC36462.1"/>
    <property type="molecule type" value="Genomic_DNA"/>
</dbReference>
<protein>
    <submittedName>
        <fullName evidence="1">Uncharacterized protein</fullName>
    </submittedName>
</protein>
<accession>A0A382LMX9</accession>
<feature type="non-terminal residue" evidence="1">
    <location>
        <position position="51"/>
    </location>
</feature>